<accession>A0A2P4ZND1</accession>
<evidence type="ECO:0000313" key="1">
    <source>
        <dbReference type="EMBL" id="PON25801.1"/>
    </source>
</evidence>
<keyword evidence="2" id="KW-1185">Reference proteome</keyword>
<dbReference type="RefSeq" id="XP_018663410.1">
    <property type="nucleotide sequence ID" value="XM_018803372.2"/>
</dbReference>
<dbReference type="PANTHER" id="PTHR37540">
    <property type="entry name" value="TRANSCRIPTION FACTOR (ACR-2), PUTATIVE-RELATED-RELATED"/>
    <property type="match status" value="1"/>
</dbReference>
<evidence type="ECO:0008006" key="3">
    <source>
        <dbReference type="Google" id="ProtNLM"/>
    </source>
</evidence>
<comment type="caution">
    <text evidence="1">The sequence shown here is derived from an EMBL/GenBank/DDBJ whole genome shotgun (WGS) entry which is preliminary data.</text>
</comment>
<dbReference type="STRING" id="398673.A0A2P4ZND1"/>
<sequence length="472" mass="53335">MVSRHLSFVNISRPDEGQSKRTKALVRRHVMADVGRSRRKKAKYKIIPLQIAATNPSSGTVPANAAAAELLPLVRMPPSFQSCHIGDDSRASELITFMTAEADFVYRPFRSSWLRIGLSDRVAFDLWLAQAVVIRNGLVHKNNAIAYNELFADTSEASSYYCKSLHQLTLRLNDREDCISEGVIATIMGFICVDTRVDNWKRFTVHMDGLEQIYHLRHGFDALDSEIVLMTFWVDLMGASMLDRYPRFCIPRQLANSPQRTNKDDIPQTLRTLLHHAEEVAPQGGRIYAMLRMMAPVVALMNLNTCNALFWTESAVLVEILGVVSHFVLSVPKCPEDDAQTDYPVFVVQRMVQLACLVIISELKRLASFHWADIGPLCDRFISLLQESSHELPLELKKVRFWAIATAYSLARPESRDSLLVEARRSMSDLNIHSSEQLIGQMKDILWLTSIDSTILESIFVSGNGQLRLSSR</sequence>
<dbReference type="Proteomes" id="UP000054821">
    <property type="component" value="Unassembled WGS sequence"/>
</dbReference>
<dbReference type="AlphaFoldDB" id="A0A2P4ZND1"/>
<reference evidence="1 2" key="1">
    <citation type="journal article" date="2016" name="Genome Announc.">
        <title>Draft Whole-Genome Sequence of Trichoderma gamsii T6085, a Promising Biocontrol Agent of Fusarium Head Blight on Wheat.</title>
        <authorList>
            <person name="Baroncelli R."/>
            <person name="Zapparata A."/>
            <person name="Piaggeschi G."/>
            <person name="Sarrocco S."/>
            <person name="Vannacci G."/>
        </authorList>
    </citation>
    <scope>NUCLEOTIDE SEQUENCE [LARGE SCALE GENOMIC DNA]</scope>
    <source>
        <strain evidence="1 2">T6085</strain>
    </source>
</reference>
<proteinExistence type="predicted"/>
<organism evidence="1 2">
    <name type="scientific">Trichoderma gamsii</name>
    <dbReference type="NCBI Taxonomy" id="398673"/>
    <lineage>
        <taxon>Eukaryota</taxon>
        <taxon>Fungi</taxon>
        <taxon>Dikarya</taxon>
        <taxon>Ascomycota</taxon>
        <taxon>Pezizomycotina</taxon>
        <taxon>Sordariomycetes</taxon>
        <taxon>Hypocreomycetidae</taxon>
        <taxon>Hypocreales</taxon>
        <taxon>Hypocreaceae</taxon>
        <taxon>Trichoderma</taxon>
    </lineage>
</organism>
<gene>
    <name evidence="1" type="ORF">TGAM01_v205238</name>
</gene>
<name>A0A2P4ZND1_9HYPO</name>
<dbReference type="PANTHER" id="PTHR37540:SF5">
    <property type="entry name" value="TRANSCRIPTION FACTOR DOMAIN-CONTAINING PROTEIN"/>
    <property type="match status" value="1"/>
</dbReference>
<dbReference type="EMBL" id="JPDN02000016">
    <property type="protein sequence ID" value="PON25801.1"/>
    <property type="molecule type" value="Genomic_DNA"/>
</dbReference>
<protein>
    <recommendedName>
        <fullName evidence="3">Transcription factor domain-containing protein</fullName>
    </recommendedName>
</protein>
<evidence type="ECO:0000313" key="2">
    <source>
        <dbReference type="Proteomes" id="UP000054821"/>
    </source>
</evidence>
<dbReference type="GeneID" id="29983455"/>